<dbReference type="InterPro" id="IPR032387">
    <property type="entry name" value="ACAS_N"/>
</dbReference>
<evidence type="ECO:0000256" key="3">
    <source>
        <dbReference type="ARBA" id="ARBA00015326"/>
    </source>
</evidence>
<dbReference type="Gene3D" id="3.40.50.12780">
    <property type="entry name" value="N-terminal domain of ligase-like"/>
    <property type="match status" value="1"/>
</dbReference>
<dbReference type="PANTHER" id="PTHR42921">
    <property type="entry name" value="ACETOACETYL-COA SYNTHETASE"/>
    <property type="match status" value="1"/>
</dbReference>
<evidence type="ECO:0000256" key="1">
    <source>
        <dbReference type="ARBA" id="ARBA00006432"/>
    </source>
</evidence>
<accession>T1EDE6</accession>
<dbReference type="SUPFAM" id="SSF56801">
    <property type="entry name" value="Acetyl-CoA synthetase-like"/>
    <property type="match status" value="1"/>
</dbReference>
<dbReference type="EMBL" id="KB097587">
    <property type="protein sequence ID" value="ESN93803.1"/>
    <property type="molecule type" value="Genomic_DNA"/>
</dbReference>
<dbReference type="HOGENOM" id="CLU_000022_3_3_1"/>
<comment type="catalytic activity">
    <reaction evidence="7">
        <text>acetoacetate + ATP + CoA = acetoacetyl-CoA + AMP + diphosphate</text>
        <dbReference type="Rhea" id="RHEA:16117"/>
        <dbReference type="ChEBI" id="CHEBI:13705"/>
        <dbReference type="ChEBI" id="CHEBI:30616"/>
        <dbReference type="ChEBI" id="CHEBI:33019"/>
        <dbReference type="ChEBI" id="CHEBI:57286"/>
        <dbReference type="ChEBI" id="CHEBI:57287"/>
        <dbReference type="ChEBI" id="CHEBI:456215"/>
        <dbReference type="EC" id="6.2.1.16"/>
    </reaction>
</comment>
<dbReference type="eggNOG" id="KOG1175">
    <property type="taxonomic scope" value="Eukaryota"/>
</dbReference>
<reference evidence="12" key="1">
    <citation type="submission" date="2012-12" db="EMBL/GenBank/DDBJ databases">
        <authorList>
            <person name="Hellsten U."/>
            <person name="Grimwood J."/>
            <person name="Chapman J.A."/>
            <person name="Shapiro H."/>
            <person name="Aerts A."/>
            <person name="Otillar R.P."/>
            <person name="Terry A.Y."/>
            <person name="Boore J.L."/>
            <person name="Simakov O."/>
            <person name="Marletaz F."/>
            <person name="Cho S.-J."/>
            <person name="Edsinger-Gonzales E."/>
            <person name="Havlak P."/>
            <person name="Kuo D.-H."/>
            <person name="Larsson T."/>
            <person name="Lv J."/>
            <person name="Arendt D."/>
            <person name="Savage R."/>
            <person name="Osoegawa K."/>
            <person name="de Jong P."/>
            <person name="Lindberg D.R."/>
            <person name="Seaver E.C."/>
            <person name="Weisblat D.A."/>
            <person name="Putnam N.H."/>
            <person name="Grigoriev I.V."/>
            <person name="Rokhsar D.S."/>
        </authorList>
    </citation>
    <scope>NUCLEOTIDE SEQUENCE</scope>
</reference>
<keyword evidence="5 7" id="KW-0547">Nucleotide-binding</keyword>
<dbReference type="STRING" id="6412.T1EDE6"/>
<dbReference type="InterPro" id="IPR005914">
    <property type="entry name" value="Acac_CoA_synth"/>
</dbReference>
<feature type="domain" description="AMP-dependent synthetase/ligase" evidence="8">
    <location>
        <begin position="80"/>
        <end position="464"/>
    </location>
</feature>
<keyword evidence="4 7" id="KW-0436">Ligase</keyword>
<evidence type="ECO:0000256" key="4">
    <source>
        <dbReference type="ARBA" id="ARBA00022598"/>
    </source>
</evidence>
<dbReference type="InParanoid" id="T1EDE6"/>
<organism evidence="11 12">
    <name type="scientific">Helobdella robusta</name>
    <name type="common">Californian leech</name>
    <dbReference type="NCBI Taxonomy" id="6412"/>
    <lineage>
        <taxon>Eukaryota</taxon>
        <taxon>Metazoa</taxon>
        <taxon>Spiralia</taxon>
        <taxon>Lophotrochozoa</taxon>
        <taxon>Annelida</taxon>
        <taxon>Clitellata</taxon>
        <taxon>Hirudinea</taxon>
        <taxon>Rhynchobdellida</taxon>
        <taxon>Glossiphoniidae</taxon>
        <taxon>Helobdella</taxon>
    </lineage>
</organism>
<reference evidence="10 12" key="2">
    <citation type="journal article" date="2013" name="Nature">
        <title>Insights into bilaterian evolution from three spiralian genomes.</title>
        <authorList>
            <person name="Simakov O."/>
            <person name="Marletaz F."/>
            <person name="Cho S.J."/>
            <person name="Edsinger-Gonzales E."/>
            <person name="Havlak P."/>
            <person name="Hellsten U."/>
            <person name="Kuo D.H."/>
            <person name="Larsson T."/>
            <person name="Lv J."/>
            <person name="Arendt D."/>
            <person name="Savage R."/>
            <person name="Osoegawa K."/>
            <person name="de Jong P."/>
            <person name="Grimwood J."/>
            <person name="Chapman J.A."/>
            <person name="Shapiro H."/>
            <person name="Aerts A."/>
            <person name="Otillar R.P."/>
            <person name="Terry A.Y."/>
            <person name="Boore J.L."/>
            <person name="Grigoriev I.V."/>
            <person name="Lindberg D.R."/>
            <person name="Seaver E.C."/>
            <person name="Weisblat D.A."/>
            <person name="Putnam N.H."/>
            <person name="Rokhsar D.S."/>
        </authorList>
    </citation>
    <scope>NUCLEOTIDE SEQUENCE</scope>
</reference>
<dbReference type="OrthoDB" id="10253869at2759"/>
<dbReference type="GO" id="GO:0005829">
    <property type="term" value="C:cytosol"/>
    <property type="evidence" value="ECO:0007669"/>
    <property type="project" value="UniProtKB-SubCell"/>
</dbReference>
<dbReference type="Pfam" id="PF16177">
    <property type="entry name" value="ACAS_N"/>
    <property type="match status" value="1"/>
</dbReference>
<dbReference type="InterPro" id="IPR042099">
    <property type="entry name" value="ANL_N_sf"/>
</dbReference>
<dbReference type="NCBIfam" id="NF002937">
    <property type="entry name" value="PRK03584.1"/>
    <property type="match status" value="1"/>
</dbReference>
<dbReference type="GO" id="GO:0005524">
    <property type="term" value="F:ATP binding"/>
    <property type="evidence" value="ECO:0007669"/>
    <property type="project" value="UniProtKB-UniRule"/>
</dbReference>
<evidence type="ECO:0000256" key="6">
    <source>
        <dbReference type="ARBA" id="ARBA00022840"/>
    </source>
</evidence>
<dbReference type="Proteomes" id="UP000015101">
    <property type="component" value="Unassembled WGS sequence"/>
</dbReference>
<dbReference type="PANTHER" id="PTHR42921:SF1">
    <property type="entry name" value="ACETOACETYL-COA SYNTHETASE"/>
    <property type="match status" value="1"/>
</dbReference>
<dbReference type="EC" id="6.2.1.16" evidence="2 7"/>
<dbReference type="CTD" id="20194598"/>
<evidence type="ECO:0000313" key="12">
    <source>
        <dbReference type="Proteomes" id="UP000015101"/>
    </source>
</evidence>
<keyword evidence="7" id="KW-0963">Cytoplasm</keyword>
<feature type="domain" description="Acetyl-coenzyme A synthetase N-terminal" evidence="9">
    <location>
        <begin position="19"/>
        <end position="76"/>
    </location>
</feature>
<proteinExistence type="inferred from homology"/>
<dbReference type="EnsemblMetazoa" id="HelroT103160">
    <property type="protein sequence ID" value="HelroP103160"/>
    <property type="gene ID" value="HelroG103160"/>
</dbReference>
<dbReference type="EMBL" id="AMQM01007205">
    <property type="status" value="NOT_ANNOTATED_CDS"/>
    <property type="molecule type" value="Genomic_DNA"/>
</dbReference>
<dbReference type="GO" id="GO:0030729">
    <property type="term" value="F:acetoacetate-CoA ligase activity"/>
    <property type="evidence" value="ECO:0000318"/>
    <property type="project" value="GO_Central"/>
</dbReference>
<dbReference type="OMA" id="MPNTWQT"/>
<dbReference type="GO" id="GO:0006631">
    <property type="term" value="P:fatty acid metabolic process"/>
    <property type="evidence" value="ECO:0007669"/>
    <property type="project" value="UniProtKB-UniRule"/>
</dbReference>
<keyword evidence="7" id="KW-0276">Fatty acid metabolism</keyword>
<dbReference type="NCBIfam" id="TIGR01217">
    <property type="entry name" value="ac_ac_CoA_syn"/>
    <property type="match status" value="1"/>
</dbReference>
<evidence type="ECO:0000259" key="9">
    <source>
        <dbReference type="Pfam" id="PF16177"/>
    </source>
</evidence>
<reference evidence="11" key="3">
    <citation type="submission" date="2015-06" db="UniProtKB">
        <authorList>
            <consortium name="EnsemblMetazoa"/>
        </authorList>
    </citation>
    <scope>IDENTIFICATION</scope>
</reference>
<dbReference type="PROSITE" id="PS00455">
    <property type="entry name" value="AMP_BINDING"/>
    <property type="match status" value="1"/>
</dbReference>
<keyword evidence="6 7" id="KW-0067">ATP-binding</keyword>
<evidence type="ECO:0000313" key="10">
    <source>
        <dbReference type="EMBL" id="ESN93803.1"/>
    </source>
</evidence>
<dbReference type="AlphaFoldDB" id="T1EDE6"/>
<comment type="similarity">
    <text evidence="1 7">Belongs to the ATP-dependent AMP-binding enzyme family.</text>
</comment>
<dbReference type="RefSeq" id="XP_009028017.1">
    <property type="nucleotide sequence ID" value="XM_009029769.1"/>
</dbReference>
<evidence type="ECO:0000256" key="5">
    <source>
        <dbReference type="ARBA" id="ARBA00022741"/>
    </source>
</evidence>
<dbReference type="GeneID" id="20194598"/>
<evidence type="ECO:0000313" key="11">
    <source>
        <dbReference type="EnsemblMetazoa" id="HelroP103160"/>
    </source>
</evidence>
<comment type="subcellular location">
    <subcellularLocation>
        <location evidence="7">Cytoplasm</location>
        <location evidence="7">Cytosol</location>
    </subcellularLocation>
</comment>
<name>T1EDE6_HELRO</name>
<keyword evidence="7" id="KW-0443">Lipid metabolism</keyword>
<comment type="function">
    <text evidence="7">Converts acetoacetate to acetoacetyl-CoA in the cytosol.</text>
</comment>
<sequence>MYKFMQRINKKFGLQLETYQELHRWSVDNYPEFWEELWEFAEVIHSKKYDYVVDRSKGIADIPAWFPCCRLNFAENLLRRRDHKIAIYATVEGCAEIRTRTFAELHRNVERYAAAMKTFNIGVGDTVVGYLPNSIEAVEVMLAAASVGATWSSTSPEFGVSGVLERFSQIKPKLIFSINAVTYNGKQHDHLEKLFQVTQGLPDLVCVVVVPYLKIDGQPINISNIRNSCLIEDFARKGMRADGSIPPLMFEQLPFNHPLFIMYSSGTTGIPKCMVHSSGGTLLKHLEEHLLQGNMKEDDILMYFTTTGWMMWNWYVSSLAVGSSIVCYDGSPLVPNENVLWDLVERLKITILGTGAKWLSLLEERGNIPGESHDLTSLHTILSTGSPLKPQSFTYVYEAIKRDVILGSITGGTDIIACFAGLNPMTPVYRGEIQGAHLGIALESWDEDGKPVLGESGELVCTKPFPSMPIYFLNDPHGSKYKAAYFEKFPGVWAHGDFCLVSPSSGGVWMLGRSDGTLNPGGVRFGSAEIYHVVESFKEVQDSLCVGQKSSDGMDERVILFLKMIPGINLTSDLIKQVQASIRKQLSPRHVPSVVMETTDIPYTHSGKKVEIAVKKIISGEMVKASGALSNPQSLDVYRDLPILRGY</sequence>
<dbReference type="InterPro" id="IPR020845">
    <property type="entry name" value="AMP-binding_CS"/>
</dbReference>
<gene>
    <name evidence="11" type="primary">20194598</name>
    <name evidence="10" type="ORF">HELRODRAFT_103160</name>
</gene>
<evidence type="ECO:0000259" key="8">
    <source>
        <dbReference type="Pfam" id="PF00501"/>
    </source>
</evidence>
<protein>
    <recommendedName>
        <fullName evidence="3 7">Acetoacetyl-CoA synthetase</fullName>
        <ecNumber evidence="2 7">6.2.1.16</ecNumber>
    </recommendedName>
</protein>
<keyword evidence="12" id="KW-1185">Reference proteome</keyword>
<dbReference type="CDD" id="cd05943">
    <property type="entry name" value="AACS"/>
    <property type="match status" value="1"/>
</dbReference>
<evidence type="ECO:0000256" key="7">
    <source>
        <dbReference type="RuleBase" id="RU367019"/>
    </source>
</evidence>
<dbReference type="Pfam" id="PF00501">
    <property type="entry name" value="AMP-binding"/>
    <property type="match status" value="1"/>
</dbReference>
<dbReference type="Gene3D" id="3.30.300.30">
    <property type="match status" value="1"/>
</dbReference>
<dbReference type="InterPro" id="IPR045851">
    <property type="entry name" value="AMP-bd_C_sf"/>
</dbReference>
<evidence type="ECO:0000256" key="2">
    <source>
        <dbReference type="ARBA" id="ARBA00012988"/>
    </source>
</evidence>
<dbReference type="KEGG" id="hro:HELRODRAFT_103160"/>
<dbReference type="InterPro" id="IPR000873">
    <property type="entry name" value="AMP-dep_synth/lig_dom"/>
</dbReference>